<reference evidence="2" key="1">
    <citation type="submission" date="2022-11" db="UniProtKB">
        <authorList>
            <consortium name="WormBaseParasite"/>
        </authorList>
    </citation>
    <scope>IDENTIFICATION</scope>
</reference>
<sequence length="154" mass="17510">MPRTFNNGPTRHYVGHAHEPYNTHFRYYRQLPLSPIGSGATVHMPGLPLIMSSGTPFGQIFPRPPLGIMIKTRVSGPCPMSPYAKFLSNEQQEALAELVTEARKEGASEPEVHEYIDKYVKQILTPEKYASFQQYNSEFEEQRKRGKRDVVQGT</sequence>
<dbReference type="WBParaSite" id="ACRNAN_scaffold6982.g9321.t1">
    <property type="protein sequence ID" value="ACRNAN_scaffold6982.g9321.t1"/>
    <property type="gene ID" value="ACRNAN_scaffold6982.g9321"/>
</dbReference>
<keyword evidence="1" id="KW-1185">Reference proteome</keyword>
<organism evidence="1 2">
    <name type="scientific">Acrobeloides nanus</name>
    <dbReference type="NCBI Taxonomy" id="290746"/>
    <lineage>
        <taxon>Eukaryota</taxon>
        <taxon>Metazoa</taxon>
        <taxon>Ecdysozoa</taxon>
        <taxon>Nematoda</taxon>
        <taxon>Chromadorea</taxon>
        <taxon>Rhabditida</taxon>
        <taxon>Tylenchina</taxon>
        <taxon>Cephalobomorpha</taxon>
        <taxon>Cephaloboidea</taxon>
        <taxon>Cephalobidae</taxon>
        <taxon>Acrobeloides</taxon>
    </lineage>
</organism>
<dbReference type="Proteomes" id="UP000887540">
    <property type="component" value="Unplaced"/>
</dbReference>
<protein>
    <submittedName>
        <fullName evidence="2">Uncharacterized protein</fullName>
    </submittedName>
</protein>
<evidence type="ECO:0000313" key="2">
    <source>
        <dbReference type="WBParaSite" id="ACRNAN_scaffold6982.g9321.t1"/>
    </source>
</evidence>
<name>A0A914EDC4_9BILA</name>
<proteinExistence type="predicted"/>
<dbReference type="AlphaFoldDB" id="A0A914EDC4"/>
<accession>A0A914EDC4</accession>
<evidence type="ECO:0000313" key="1">
    <source>
        <dbReference type="Proteomes" id="UP000887540"/>
    </source>
</evidence>